<evidence type="ECO:0000256" key="14">
    <source>
        <dbReference type="PROSITE-ProRule" id="PRU00175"/>
    </source>
</evidence>
<evidence type="ECO:0000256" key="5">
    <source>
        <dbReference type="ARBA" id="ARBA00022679"/>
    </source>
</evidence>
<accession>A0A835DGG5</accession>
<comment type="catalytic activity">
    <reaction evidence="1">
        <text>S-ubiquitinyl-[E2 ubiquitin-conjugating enzyme]-L-cysteine + [acceptor protein]-L-lysine = [E2 ubiquitin-conjugating enzyme]-L-cysteine + N(6)-ubiquitinyl-[acceptor protein]-L-lysine.</text>
        <dbReference type="EC" id="2.3.2.27"/>
    </reaction>
</comment>
<keyword evidence="8 14" id="KW-0863">Zinc-finger</keyword>
<sequence length="424" mass="45842">MSWIQYQIKQKDGILTHPPYLAPPPPSSSPSFSSPYSSNYQKESIPSSSSSRISPAVLFIIVILAVIFFISGLLHLLLRFLIKNPSSSSASESSTYREMSGSDAIQRQLQQLFHLHDSGLDQAFIDALPVFLYKEIMGLKEPFDCAVCLCEFSEQDELRLLPMCSHAFHINCIDTWLLSNSTCPLCRGNLLTSGLSIENPVFEFDDSREDDGFPGDGANGLSSGQKQVEMEEIVSEKRVFHVRLGKFRSLNDGGGETSSSNLDARRCYSMGSFQYVVGDSNLQVALCHDRDGVGNVKLVKGRGGYNGNSSIDGDVEGKRISNGTKGESFSVSKIWLWSNKGKFPCSSDTQIGIPSLSVARPLSVMNHHGCVGGDIYVFANDSSPGAISAGGMGHGYVDVHALGAIKNSGPSPGEGHSVVTDVHD</sequence>
<feature type="region of interest" description="Disordered" evidence="15">
    <location>
        <begin position="15"/>
        <end position="35"/>
    </location>
</feature>
<gene>
    <name evidence="18" type="ORF">HHK36_015154</name>
</gene>
<evidence type="ECO:0000256" key="8">
    <source>
        <dbReference type="ARBA" id="ARBA00022771"/>
    </source>
</evidence>
<dbReference type="GO" id="GO:0008270">
    <property type="term" value="F:zinc ion binding"/>
    <property type="evidence" value="ECO:0007669"/>
    <property type="project" value="UniProtKB-KW"/>
</dbReference>
<keyword evidence="9" id="KW-0833">Ubl conjugation pathway</keyword>
<keyword evidence="11 16" id="KW-1133">Transmembrane helix</keyword>
<evidence type="ECO:0000256" key="12">
    <source>
        <dbReference type="ARBA" id="ARBA00023136"/>
    </source>
</evidence>
<evidence type="ECO:0000313" key="19">
    <source>
        <dbReference type="Proteomes" id="UP000655225"/>
    </source>
</evidence>
<keyword evidence="10" id="KW-0862">Zinc</keyword>
<evidence type="ECO:0000259" key="17">
    <source>
        <dbReference type="PROSITE" id="PS50089"/>
    </source>
</evidence>
<dbReference type="FunFam" id="3.30.40.10:FF:000231">
    <property type="entry name" value="RING-H2 finger protein ATL46"/>
    <property type="match status" value="1"/>
</dbReference>
<dbReference type="OMA" id="HLKMAWV"/>
<evidence type="ECO:0000256" key="15">
    <source>
        <dbReference type="SAM" id="MobiDB-lite"/>
    </source>
</evidence>
<keyword evidence="12 16" id="KW-0472">Membrane</keyword>
<evidence type="ECO:0000256" key="3">
    <source>
        <dbReference type="ARBA" id="ARBA00004906"/>
    </source>
</evidence>
<dbReference type="Proteomes" id="UP000655225">
    <property type="component" value="Unassembled WGS sequence"/>
</dbReference>
<comment type="pathway">
    <text evidence="3">Protein modification; protein ubiquitination.</text>
</comment>
<name>A0A835DGG5_TETSI</name>
<dbReference type="SMART" id="SM00184">
    <property type="entry name" value="RING"/>
    <property type="match status" value="1"/>
</dbReference>
<comment type="subcellular location">
    <subcellularLocation>
        <location evidence="2">Membrane</location>
        <topology evidence="2">Single-pass membrane protein</topology>
    </subcellularLocation>
</comment>
<dbReference type="SUPFAM" id="SSF57850">
    <property type="entry name" value="RING/U-box"/>
    <property type="match status" value="1"/>
</dbReference>
<dbReference type="Pfam" id="PF13639">
    <property type="entry name" value="zf-RING_2"/>
    <property type="match status" value="1"/>
</dbReference>
<keyword evidence="5" id="KW-0808">Transferase</keyword>
<dbReference type="PANTHER" id="PTHR45768:SF18">
    <property type="entry name" value="RING-H2 FINGER PROTEIN ATL47-RELATED"/>
    <property type="match status" value="1"/>
</dbReference>
<evidence type="ECO:0000256" key="13">
    <source>
        <dbReference type="ARBA" id="ARBA00024209"/>
    </source>
</evidence>
<organism evidence="18 19">
    <name type="scientific">Tetracentron sinense</name>
    <name type="common">Spur-leaf</name>
    <dbReference type="NCBI Taxonomy" id="13715"/>
    <lineage>
        <taxon>Eukaryota</taxon>
        <taxon>Viridiplantae</taxon>
        <taxon>Streptophyta</taxon>
        <taxon>Embryophyta</taxon>
        <taxon>Tracheophyta</taxon>
        <taxon>Spermatophyta</taxon>
        <taxon>Magnoliopsida</taxon>
        <taxon>Trochodendrales</taxon>
        <taxon>Trochodendraceae</taxon>
        <taxon>Tetracentron</taxon>
    </lineage>
</organism>
<dbReference type="GO" id="GO:0031625">
    <property type="term" value="F:ubiquitin protein ligase binding"/>
    <property type="evidence" value="ECO:0007669"/>
    <property type="project" value="TreeGrafter"/>
</dbReference>
<evidence type="ECO:0000313" key="18">
    <source>
        <dbReference type="EMBL" id="KAF8399289.1"/>
    </source>
</evidence>
<evidence type="ECO:0000256" key="10">
    <source>
        <dbReference type="ARBA" id="ARBA00022833"/>
    </source>
</evidence>
<dbReference type="CDD" id="cd16461">
    <property type="entry name" value="RING-H2_EL5-like"/>
    <property type="match status" value="1"/>
</dbReference>
<dbReference type="PANTHER" id="PTHR45768">
    <property type="entry name" value="E3 UBIQUITIN-PROTEIN LIGASE RNF13-LIKE"/>
    <property type="match status" value="1"/>
</dbReference>
<reference evidence="18 19" key="1">
    <citation type="submission" date="2020-04" db="EMBL/GenBank/DDBJ databases">
        <title>Plant Genome Project.</title>
        <authorList>
            <person name="Zhang R.-G."/>
        </authorList>
    </citation>
    <scope>NUCLEOTIDE SEQUENCE [LARGE SCALE GENOMIC DNA]</scope>
    <source>
        <strain evidence="18">YNK0</strain>
        <tissue evidence="18">Leaf</tissue>
    </source>
</reference>
<keyword evidence="6 16" id="KW-0812">Transmembrane</keyword>
<dbReference type="GO" id="GO:0016020">
    <property type="term" value="C:membrane"/>
    <property type="evidence" value="ECO:0007669"/>
    <property type="project" value="UniProtKB-SubCell"/>
</dbReference>
<comment type="caution">
    <text evidence="18">The sequence shown here is derived from an EMBL/GenBank/DDBJ whole genome shotgun (WGS) entry which is preliminary data.</text>
</comment>
<evidence type="ECO:0000256" key="6">
    <source>
        <dbReference type="ARBA" id="ARBA00022692"/>
    </source>
</evidence>
<evidence type="ECO:0000256" key="7">
    <source>
        <dbReference type="ARBA" id="ARBA00022723"/>
    </source>
</evidence>
<evidence type="ECO:0000256" key="2">
    <source>
        <dbReference type="ARBA" id="ARBA00004167"/>
    </source>
</evidence>
<dbReference type="OrthoDB" id="8062037at2759"/>
<dbReference type="PROSITE" id="PS50089">
    <property type="entry name" value="ZF_RING_2"/>
    <property type="match status" value="1"/>
</dbReference>
<keyword evidence="7" id="KW-0479">Metal-binding</keyword>
<dbReference type="Gene3D" id="3.30.40.10">
    <property type="entry name" value="Zinc/RING finger domain, C3HC4 (zinc finger)"/>
    <property type="match status" value="1"/>
</dbReference>
<feature type="domain" description="RING-type" evidence="17">
    <location>
        <begin position="145"/>
        <end position="187"/>
    </location>
</feature>
<dbReference type="InterPro" id="IPR001841">
    <property type="entry name" value="Znf_RING"/>
</dbReference>
<evidence type="ECO:0000256" key="9">
    <source>
        <dbReference type="ARBA" id="ARBA00022786"/>
    </source>
</evidence>
<dbReference type="EMBL" id="JABCRI010000010">
    <property type="protein sequence ID" value="KAF8399289.1"/>
    <property type="molecule type" value="Genomic_DNA"/>
</dbReference>
<comment type="similarity">
    <text evidence="13">Belongs to the RING-type zinc finger family. ATL subfamily.</text>
</comment>
<feature type="transmembrane region" description="Helical" evidence="16">
    <location>
        <begin position="56"/>
        <end position="78"/>
    </location>
</feature>
<evidence type="ECO:0000256" key="1">
    <source>
        <dbReference type="ARBA" id="ARBA00000900"/>
    </source>
</evidence>
<evidence type="ECO:0000256" key="16">
    <source>
        <dbReference type="SAM" id="Phobius"/>
    </source>
</evidence>
<dbReference type="AlphaFoldDB" id="A0A835DGG5"/>
<dbReference type="GO" id="GO:0061630">
    <property type="term" value="F:ubiquitin protein ligase activity"/>
    <property type="evidence" value="ECO:0007669"/>
    <property type="project" value="UniProtKB-EC"/>
</dbReference>
<proteinExistence type="inferred from homology"/>
<evidence type="ECO:0000256" key="11">
    <source>
        <dbReference type="ARBA" id="ARBA00022989"/>
    </source>
</evidence>
<dbReference type="InterPro" id="IPR013083">
    <property type="entry name" value="Znf_RING/FYVE/PHD"/>
</dbReference>
<keyword evidence="19" id="KW-1185">Reference proteome</keyword>
<dbReference type="EC" id="2.3.2.27" evidence="4"/>
<evidence type="ECO:0000256" key="4">
    <source>
        <dbReference type="ARBA" id="ARBA00012483"/>
    </source>
</evidence>
<protein>
    <recommendedName>
        <fullName evidence="4">RING-type E3 ubiquitin transferase</fullName>
        <ecNumber evidence="4">2.3.2.27</ecNumber>
    </recommendedName>
</protein>